<dbReference type="Proteomes" id="UP000273154">
    <property type="component" value="Chromosome"/>
</dbReference>
<protein>
    <submittedName>
        <fullName evidence="3">Uncharacterized protein</fullName>
    </submittedName>
</protein>
<sequence>MTDSQQDMQKQEACATAPDGDAPKKVNVALRVYGVLMMLMGILDMVVFLFIGALLGLALYFSTMSPELAGMFNAPLAEALGDQTTLAMALVTLSVRIDPTLAAERKDARRAPLIWSDRSPASS</sequence>
<keyword evidence="4" id="KW-1185">Reference proteome</keyword>
<dbReference type="KEGG" id="pcat:Pcatena_03140"/>
<dbReference type="AlphaFoldDB" id="A0A3G9JW89"/>
<evidence type="ECO:0000313" key="3">
    <source>
        <dbReference type="EMBL" id="BBH49727.1"/>
    </source>
</evidence>
<dbReference type="RefSeq" id="WP_126421041.1">
    <property type="nucleotide sequence ID" value="NZ_AP019367.1"/>
</dbReference>
<feature type="transmembrane region" description="Helical" evidence="2">
    <location>
        <begin position="32"/>
        <end position="61"/>
    </location>
</feature>
<accession>A0A3G9JW89</accession>
<dbReference type="EMBL" id="AP019367">
    <property type="protein sequence ID" value="BBH49727.1"/>
    <property type="molecule type" value="Genomic_DNA"/>
</dbReference>
<feature type="region of interest" description="Disordered" evidence="1">
    <location>
        <begin position="1"/>
        <end position="22"/>
    </location>
</feature>
<proteinExistence type="predicted"/>
<dbReference type="GeneID" id="88848460"/>
<evidence type="ECO:0000313" key="4">
    <source>
        <dbReference type="Proteomes" id="UP000273154"/>
    </source>
</evidence>
<evidence type="ECO:0000256" key="2">
    <source>
        <dbReference type="SAM" id="Phobius"/>
    </source>
</evidence>
<gene>
    <name evidence="3" type="ORF">Pcatena_03140</name>
</gene>
<evidence type="ECO:0000256" key="1">
    <source>
        <dbReference type="SAM" id="MobiDB-lite"/>
    </source>
</evidence>
<keyword evidence="2" id="KW-0812">Transmembrane</keyword>
<reference evidence="4" key="1">
    <citation type="submission" date="2018-11" db="EMBL/GenBank/DDBJ databases">
        <title>Comparative genomics of Parolsenella catena and Libanicoccus massiliensis: Reclassification of Libanicoccus massiliensis as Parolsenella massiliensis comb. nov.</title>
        <authorList>
            <person name="Sakamoto M."/>
            <person name="Ikeyama N."/>
            <person name="Murakami T."/>
            <person name="Mori H."/>
            <person name="Yuki M."/>
            <person name="Ohkuma M."/>
        </authorList>
    </citation>
    <scope>NUCLEOTIDE SEQUENCE [LARGE SCALE GENOMIC DNA]</scope>
    <source>
        <strain evidence="4">JCM 31932</strain>
    </source>
</reference>
<name>A0A3G9JW89_9ACTN</name>
<keyword evidence="2" id="KW-1133">Transmembrane helix</keyword>
<keyword evidence="2" id="KW-0472">Membrane</keyword>
<organism evidence="3 4">
    <name type="scientific">Parolsenella catena</name>
    <dbReference type="NCBI Taxonomy" id="2003188"/>
    <lineage>
        <taxon>Bacteria</taxon>
        <taxon>Bacillati</taxon>
        <taxon>Actinomycetota</taxon>
        <taxon>Coriobacteriia</taxon>
        <taxon>Coriobacteriales</taxon>
        <taxon>Atopobiaceae</taxon>
        <taxon>Parolsenella</taxon>
    </lineage>
</organism>